<proteinExistence type="predicted"/>
<dbReference type="HOGENOM" id="CLU_861610_0_0_1"/>
<dbReference type="AlphaFoldDB" id="A0A0E0FJ90"/>
<dbReference type="EnsemblPlants" id="ONIVA01G11360.1">
    <property type="protein sequence ID" value="ONIVA01G11360.1"/>
    <property type="gene ID" value="ONIVA01G11360"/>
</dbReference>
<evidence type="ECO:0000313" key="2">
    <source>
        <dbReference type="EnsemblPlants" id="ONIVA01G11360.1"/>
    </source>
</evidence>
<reference evidence="2" key="2">
    <citation type="submission" date="2018-04" db="EMBL/GenBank/DDBJ databases">
        <title>OnivRS2 (Oryza nivara Reference Sequence Version 2).</title>
        <authorList>
            <person name="Zhang J."/>
            <person name="Kudrna D."/>
            <person name="Lee S."/>
            <person name="Talag J."/>
            <person name="Rajasekar S."/>
            <person name="Welchert J."/>
            <person name="Hsing Y.-I."/>
            <person name="Wing R.A."/>
        </authorList>
    </citation>
    <scope>NUCLEOTIDE SEQUENCE [LARGE SCALE GENOMIC DNA]</scope>
</reference>
<feature type="compositionally biased region" description="Basic and acidic residues" evidence="1">
    <location>
        <begin position="73"/>
        <end position="94"/>
    </location>
</feature>
<dbReference type="Proteomes" id="UP000006591">
    <property type="component" value="Chromosome 1"/>
</dbReference>
<name>A0A0E0FJ90_ORYNI</name>
<organism evidence="2">
    <name type="scientific">Oryza nivara</name>
    <name type="common">Indian wild rice</name>
    <name type="synonym">Oryza sativa f. spontanea</name>
    <dbReference type="NCBI Taxonomy" id="4536"/>
    <lineage>
        <taxon>Eukaryota</taxon>
        <taxon>Viridiplantae</taxon>
        <taxon>Streptophyta</taxon>
        <taxon>Embryophyta</taxon>
        <taxon>Tracheophyta</taxon>
        <taxon>Spermatophyta</taxon>
        <taxon>Magnoliopsida</taxon>
        <taxon>Liliopsida</taxon>
        <taxon>Poales</taxon>
        <taxon>Poaceae</taxon>
        <taxon>BOP clade</taxon>
        <taxon>Oryzoideae</taxon>
        <taxon>Oryzeae</taxon>
        <taxon>Oryzinae</taxon>
        <taxon>Oryza</taxon>
    </lineage>
</organism>
<protein>
    <submittedName>
        <fullName evidence="2">Uncharacterized protein</fullName>
    </submittedName>
</protein>
<sequence length="323" mass="34319">MGGYESTVRWRERGVVAPISAEGVGEGSEDVGRRGPIGGCESAGFGAFRCQSSGGRGAACNDKAGGGGGAAAAHDRSSLARGKDRERRGEHGRGCGELGQLWKMRKGGAGMDFTGSGVGEELESGWQWLVEWERSRGEELRRRFPRMELGRRAGTWGYAVPRVGVRAWIGIGGRGGAGELSSWSQSRATNGWRRQMRCRPQVHGSDKVSVGFGAKEVVVEKRRATAKLAGAAWGTRERTRGAQVTWENERGRCGDGFIGSGDGEELGSGRQRPVEWGRHCGVRGGAAPITTEGVEEVSGDVGRCGPTGGCESVGRRRWTGRDG</sequence>
<feature type="region of interest" description="Disordered" evidence="1">
    <location>
        <begin position="297"/>
        <end position="323"/>
    </location>
</feature>
<feature type="region of interest" description="Disordered" evidence="1">
    <location>
        <begin position="251"/>
        <end position="272"/>
    </location>
</feature>
<reference evidence="2" key="1">
    <citation type="submission" date="2015-04" db="UniProtKB">
        <authorList>
            <consortium name="EnsemblPlants"/>
        </authorList>
    </citation>
    <scope>IDENTIFICATION</scope>
    <source>
        <strain evidence="2">SL10</strain>
    </source>
</reference>
<keyword evidence="3" id="KW-1185">Reference proteome</keyword>
<feature type="region of interest" description="Disordered" evidence="1">
    <location>
        <begin position="63"/>
        <end position="96"/>
    </location>
</feature>
<accession>A0A0E0FJ90</accession>
<dbReference type="Gramene" id="ONIVA01G11360.1">
    <property type="protein sequence ID" value="ONIVA01G11360.1"/>
    <property type="gene ID" value="ONIVA01G11360"/>
</dbReference>
<evidence type="ECO:0000256" key="1">
    <source>
        <dbReference type="SAM" id="MobiDB-lite"/>
    </source>
</evidence>
<evidence type="ECO:0000313" key="3">
    <source>
        <dbReference type="Proteomes" id="UP000006591"/>
    </source>
</evidence>